<comment type="caution">
    <text evidence="2">The sequence shown here is derived from an EMBL/GenBank/DDBJ whole genome shotgun (WGS) entry which is preliminary data.</text>
</comment>
<organism evidence="2 3">
    <name type="scientific">Desmonostoc muscorum LEGE 12446</name>
    <dbReference type="NCBI Taxonomy" id="1828758"/>
    <lineage>
        <taxon>Bacteria</taxon>
        <taxon>Bacillati</taxon>
        <taxon>Cyanobacteriota</taxon>
        <taxon>Cyanophyceae</taxon>
        <taxon>Nostocales</taxon>
        <taxon>Nostocaceae</taxon>
        <taxon>Desmonostoc</taxon>
    </lineage>
</organism>
<dbReference type="Proteomes" id="UP000622533">
    <property type="component" value="Unassembled WGS sequence"/>
</dbReference>
<protein>
    <submittedName>
        <fullName evidence="2">DUF2236 domain-containing protein</fullName>
    </submittedName>
</protein>
<accession>A0A8J7A4W5</accession>
<proteinExistence type="predicted"/>
<evidence type="ECO:0000259" key="1">
    <source>
        <dbReference type="Pfam" id="PF09995"/>
    </source>
</evidence>
<reference evidence="2" key="1">
    <citation type="submission" date="2020-10" db="EMBL/GenBank/DDBJ databases">
        <authorList>
            <person name="Castelo-Branco R."/>
            <person name="Eusebio N."/>
            <person name="Adriana R."/>
            <person name="Vieira A."/>
            <person name="Brugerolle De Fraissinette N."/>
            <person name="Rezende De Castro R."/>
            <person name="Schneider M.P."/>
            <person name="Vasconcelos V."/>
            <person name="Leao P.N."/>
        </authorList>
    </citation>
    <scope>NUCLEOTIDE SEQUENCE</scope>
    <source>
        <strain evidence="2">LEGE 12446</strain>
    </source>
</reference>
<dbReference type="RefSeq" id="WP_193913377.1">
    <property type="nucleotide sequence ID" value="NZ_JADEXS020000001.1"/>
</dbReference>
<dbReference type="InterPro" id="IPR037473">
    <property type="entry name" value="Lcp-like"/>
</dbReference>
<keyword evidence="3" id="KW-1185">Reference proteome</keyword>
<dbReference type="PANTHER" id="PTHR37539">
    <property type="entry name" value="SECRETED PROTEIN-RELATED"/>
    <property type="match status" value="1"/>
</dbReference>
<gene>
    <name evidence="2" type="ORF">IQ276_02320</name>
</gene>
<evidence type="ECO:0000313" key="2">
    <source>
        <dbReference type="EMBL" id="MBE9021337.1"/>
    </source>
</evidence>
<sequence length="376" mass="43034">MLSSRWTRNTLDSYREIGDPQADSVIENIFGLNEVDAVNKLLKDIQNNDDLVAVEMPDELEDFLNTTDDWPSWADQEQIRLGQQLFSRYGMQMTMALFCWSLPSCYSCAKGAQVLSLTHRITKRVHQRLIETAQFVLDVMADGGLEPNGRGVRTAQKIRLLHTTIRYHMRQYPRWLAEYGVPINQEDLAGTMLSFALLPQVLTKLGLDFTTEEEAAFFHCWCVIGCIMGIQEDMLPRDVEDGKALWDAILAHHAAPSDAGRELTAALVDYMKERVPGKMFDGIVPTLIRDLCDERVVEAVGIERADWTRHFLRPLRWIFGVTDEMQDRSKVAARISGAFSRRLIEGLHYLEREGQKTEFTIPKSLQDNWGLNLREK</sequence>
<dbReference type="EMBL" id="JADEXS010000017">
    <property type="protein sequence ID" value="MBE9021337.1"/>
    <property type="molecule type" value="Genomic_DNA"/>
</dbReference>
<dbReference type="InterPro" id="IPR018713">
    <property type="entry name" value="MPAB/Lcp_cat_dom"/>
</dbReference>
<dbReference type="Pfam" id="PF09995">
    <property type="entry name" value="MPAB_Lcp_cat"/>
    <property type="match status" value="1"/>
</dbReference>
<dbReference type="PANTHER" id="PTHR37539:SF1">
    <property type="entry name" value="ER-BOUND OXYGENASE MPAB_MPAB'_RUBBER OXYGENASE CATALYTIC DOMAIN-CONTAINING PROTEIN"/>
    <property type="match status" value="1"/>
</dbReference>
<dbReference type="GO" id="GO:0016491">
    <property type="term" value="F:oxidoreductase activity"/>
    <property type="evidence" value="ECO:0007669"/>
    <property type="project" value="InterPro"/>
</dbReference>
<feature type="domain" description="ER-bound oxygenase mpaB/mpaB'/Rubber oxygenase catalytic" evidence="1">
    <location>
        <begin position="120"/>
        <end position="318"/>
    </location>
</feature>
<evidence type="ECO:0000313" key="3">
    <source>
        <dbReference type="Proteomes" id="UP000622533"/>
    </source>
</evidence>
<name>A0A8J7A4W5_DESMC</name>
<dbReference type="AlphaFoldDB" id="A0A8J7A4W5"/>